<sequence length="391" mass="46331">MNNKLAMYFPMLRTREEALSEITGRSDLQNLFASWKKEQQEEFLDFITGARGVKVLYDFMFKEIMNPESAPERLEDLLSCLLEQKIKILRVLPNDTTRIADESSLLVTDIVAELEDGSVVNIEVQKIGYAFPGERSACYSADLLLRQYRRVRSQKQKAFSYRDIRDVFTIVFFEKSPAEFHRYPDIFLHRFTQKSDTGLKLNLLQQYLFIPLDIFRKIHQNKDIQSKLEAWLVFLSMDDPEEISRLLETYPEFRPLYAHIYDMCRNMEDVMGLFSEELRELDRNTVQYMIDEMQDNIDRKKVLLEQQKQQLEQINQQLIQKGQELSQQEQQLEQTNQQLEAQNQQLEAQNLQLEQTNQQLEAQNLQLEAQNLQLAQKDRQIAELQKLLQNR</sequence>
<dbReference type="eggNOG" id="ENOG502Z918">
    <property type="taxonomic scope" value="Bacteria"/>
</dbReference>
<name>C6LAY9_9FIRM</name>
<dbReference type="Pfam" id="PF12784">
    <property type="entry name" value="PDDEXK_2"/>
    <property type="match status" value="1"/>
</dbReference>
<comment type="caution">
    <text evidence="2">The sequence shown here is derived from an EMBL/GenBank/DDBJ whole genome shotgun (WGS) entry which is preliminary data.</text>
</comment>
<proteinExistence type="predicted"/>
<evidence type="ECO:0000256" key="1">
    <source>
        <dbReference type="SAM" id="Coils"/>
    </source>
</evidence>
<dbReference type="OrthoDB" id="2057992at2"/>
<dbReference type="STRING" id="168384.SAMN05660368_01270"/>
<dbReference type="AlphaFoldDB" id="C6LAY9"/>
<reference evidence="2" key="1">
    <citation type="submission" date="2009-07" db="EMBL/GenBank/DDBJ databases">
        <authorList>
            <person name="Weinstock G."/>
            <person name="Sodergren E."/>
            <person name="Clifton S."/>
            <person name="Fulton L."/>
            <person name="Fulton B."/>
            <person name="Courtney L."/>
            <person name="Fronick C."/>
            <person name="Harrison M."/>
            <person name="Strong C."/>
            <person name="Farmer C."/>
            <person name="Delahaunty K."/>
            <person name="Markovic C."/>
            <person name="Hall O."/>
            <person name="Minx P."/>
            <person name="Tomlinson C."/>
            <person name="Mitreva M."/>
            <person name="Nelson J."/>
            <person name="Hou S."/>
            <person name="Wollam A."/>
            <person name="Pepin K.H."/>
            <person name="Johnson M."/>
            <person name="Bhonagiri V."/>
            <person name="Nash W.E."/>
            <person name="Warren W."/>
            <person name="Chinwalla A."/>
            <person name="Mardis E.R."/>
            <person name="Wilson R.K."/>
        </authorList>
    </citation>
    <scope>NUCLEOTIDE SEQUENCE [LARGE SCALE GENOMIC DNA]</scope>
    <source>
        <strain evidence="2">DSM 14469</strain>
    </source>
</reference>
<dbReference type="EMBL" id="ACCL02000003">
    <property type="protein sequence ID" value="EET62120.1"/>
    <property type="molecule type" value="Genomic_DNA"/>
</dbReference>
<keyword evidence="3" id="KW-1185">Reference proteome</keyword>
<accession>C6LAY9</accession>
<gene>
    <name evidence="2" type="ORF">BRYFOR_05784</name>
</gene>
<keyword evidence="1" id="KW-0175">Coiled coil</keyword>
<organism evidence="2 3">
    <name type="scientific">Marvinbryantia formatexigens DSM 14469</name>
    <dbReference type="NCBI Taxonomy" id="478749"/>
    <lineage>
        <taxon>Bacteria</taxon>
        <taxon>Bacillati</taxon>
        <taxon>Bacillota</taxon>
        <taxon>Clostridia</taxon>
        <taxon>Lachnospirales</taxon>
        <taxon>Lachnospiraceae</taxon>
        <taxon>Marvinbryantia</taxon>
    </lineage>
</organism>
<evidence type="ECO:0000313" key="2">
    <source>
        <dbReference type="EMBL" id="EET62120.1"/>
    </source>
</evidence>
<dbReference type="Proteomes" id="UP000005561">
    <property type="component" value="Unassembled WGS sequence"/>
</dbReference>
<evidence type="ECO:0000313" key="3">
    <source>
        <dbReference type="Proteomes" id="UP000005561"/>
    </source>
</evidence>
<protein>
    <submittedName>
        <fullName evidence="2">M protein repeat protein</fullName>
    </submittedName>
</protein>
<dbReference type="RefSeq" id="WP_006860581.1">
    <property type="nucleotide sequence ID" value="NZ_ACCL02000003.1"/>
</dbReference>
<feature type="coiled-coil region" evidence="1">
    <location>
        <begin position="290"/>
        <end position="387"/>
    </location>
</feature>